<evidence type="ECO:0000256" key="4">
    <source>
        <dbReference type="ARBA" id="ARBA00022597"/>
    </source>
</evidence>
<name>A0A4Y7IZ69_PAPSO</name>
<dbReference type="GO" id="GO:0051119">
    <property type="term" value="F:sugar transmembrane transporter activity"/>
    <property type="evidence" value="ECO:0007669"/>
    <property type="project" value="InterPro"/>
</dbReference>
<keyword evidence="5 9" id="KW-0812">Transmembrane</keyword>
<evidence type="ECO:0000256" key="3">
    <source>
        <dbReference type="ARBA" id="ARBA00022448"/>
    </source>
</evidence>
<dbReference type="AlphaFoldDB" id="A0A4Y7IZ69"/>
<dbReference type="Pfam" id="PF03083">
    <property type="entry name" value="MtN3_slv"/>
    <property type="match status" value="2"/>
</dbReference>
<dbReference type="FunFam" id="1.20.1280.290:FF:000001">
    <property type="entry name" value="Bidirectional sugar transporter SWEET"/>
    <property type="match status" value="1"/>
</dbReference>
<keyword evidence="6" id="KW-0677">Repeat</keyword>
<keyword evidence="3 9" id="KW-0813">Transport</keyword>
<sequence length="319" mass="35180">MAALSISFIVGVIGNIISILVFLSPITTFRGIVKKKATENFKGIPYICTLLSTSLWAYYGLLKPDGMLIVTVNGAGAVLQVIYVTLFIIYAPRDSKIKHLKLVGILNVGFYGAVLLITLLATHGSLRLTVVGFICAGFTLGMYGAPLGAMKNVVVTKSVEYMPFMLTFFLFLNGGIWSVYSLLIKDFFIGVGYKLRIIAVPNAIGFVLGSVQLIMYIIYNNKSKAKKLAMEKLKEEGSAHLVNGAVKMNKYNEEMMMKKERSLNKGWSLPTPTVLRQLSLQKIVKSLSANVDFLPLSTGDDDVENQNRNLVNNIKHLPR</sequence>
<dbReference type="PANTHER" id="PTHR10791">
    <property type="entry name" value="RAG1-ACTIVATING PROTEIN 1"/>
    <property type="match status" value="1"/>
</dbReference>
<gene>
    <name evidence="10" type="ORF">C5167_011955</name>
</gene>
<feature type="transmembrane region" description="Helical" evidence="9">
    <location>
        <begin position="195"/>
        <end position="219"/>
    </location>
</feature>
<dbReference type="Gene3D" id="1.20.1280.290">
    <property type="match status" value="2"/>
</dbReference>
<dbReference type="FunFam" id="1.20.1280.290:FF:000002">
    <property type="entry name" value="Bidirectional sugar transporter SWEET"/>
    <property type="match status" value="1"/>
</dbReference>
<dbReference type="EMBL" id="CM010717">
    <property type="protein sequence ID" value="RZC53090.1"/>
    <property type="molecule type" value="Genomic_DNA"/>
</dbReference>
<feature type="transmembrane region" description="Helical" evidence="9">
    <location>
        <begin position="44"/>
        <end position="61"/>
    </location>
</feature>
<protein>
    <recommendedName>
        <fullName evidence="9">Bidirectional sugar transporter SWEET</fullName>
    </recommendedName>
</protein>
<keyword evidence="7 9" id="KW-1133">Transmembrane helix</keyword>
<accession>A0A4Y7IZ69</accession>
<feature type="transmembrane region" description="Helical" evidence="9">
    <location>
        <begin position="6"/>
        <end position="23"/>
    </location>
</feature>
<comment type="function">
    <text evidence="9">Mediates both low-affinity uptake and efflux of sugar across the membrane.</text>
</comment>
<evidence type="ECO:0000256" key="1">
    <source>
        <dbReference type="ARBA" id="ARBA00004127"/>
    </source>
</evidence>
<evidence type="ECO:0000256" key="5">
    <source>
        <dbReference type="ARBA" id="ARBA00022692"/>
    </source>
</evidence>
<keyword evidence="8 9" id="KW-0472">Membrane</keyword>
<proteinExistence type="inferred from homology"/>
<feature type="transmembrane region" description="Helical" evidence="9">
    <location>
        <begin position="128"/>
        <end position="149"/>
    </location>
</feature>
<dbReference type="GO" id="GO:0012505">
    <property type="term" value="C:endomembrane system"/>
    <property type="evidence" value="ECO:0007669"/>
    <property type="project" value="UniProtKB-SubCell"/>
</dbReference>
<evidence type="ECO:0000256" key="9">
    <source>
        <dbReference type="RuleBase" id="RU910715"/>
    </source>
</evidence>
<organism evidence="10 11">
    <name type="scientific">Papaver somniferum</name>
    <name type="common">Opium poppy</name>
    <dbReference type="NCBI Taxonomy" id="3469"/>
    <lineage>
        <taxon>Eukaryota</taxon>
        <taxon>Viridiplantae</taxon>
        <taxon>Streptophyta</taxon>
        <taxon>Embryophyta</taxon>
        <taxon>Tracheophyta</taxon>
        <taxon>Spermatophyta</taxon>
        <taxon>Magnoliopsida</taxon>
        <taxon>Ranunculales</taxon>
        <taxon>Papaveraceae</taxon>
        <taxon>Papaveroideae</taxon>
        <taxon>Papaver</taxon>
    </lineage>
</organism>
<keyword evidence="11" id="KW-1185">Reference proteome</keyword>
<evidence type="ECO:0000256" key="7">
    <source>
        <dbReference type="ARBA" id="ARBA00022989"/>
    </source>
</evidence>
<reference evidence="10 11" key="1">
    <citation type="journal article" date="2018" name="Science">
        <title>The opium poppy genome and morphinan production.</title>
        <authorList>
            <person name="Guo L."/>
            <person name="Winzer T."/>
            <person name="Yang X."/>
            <person name="Li Y."/>
            <person name="Ning Z."/>
            <person name="He Z."/>
            <person name="Teodor R."/>
            <person name="Lu Y."/>
            <person name="Bowser T.A."/>
            <person name="Graham I.A."/>
            <person name="Ye K."/>
        </authorList>
    </citation>
    <scope>NUCLEOTIDE SEQUENCE [LARGE SCALE GENOMIC DNA]</scope>
    <source>
        <strain evidence="11">cv. HN1</strain>
        <tissue evidence="10">Leaves</tissue>
    </source>
</reference>
<dbReference type="Proteomes" id="UP000316621">
    <property type="component" value="Chromosome 3"/>
</dbReference>
<dbReference type="Gramene" id="RZC53090">
    <property type="protein sequence ID" value="RZC53090"/>
    <property type="gene ID" value="C5167_011955"/>
</dbReference>
<dbReference type="OMA" id="PCELSAC"/>
<dbReference type="PANTHER" id="PTHR10791:SF142">
    <property type="entry name" value="BIDIRECTIONAL SUGAR TRANSPORTER SWEET16"/>
    <property type="match status" value="1"/>
</dbReference>
<dbReference type="InterPro" id="IPR047664">
    <property type="entry name" value="SWEET"/>
</dbReference>
<feature type="transmembrane region" description="Helical" evidence="9">
    <location>
        <begin position="102"/>
        <end position="122"/>
    </location>
</feature>
<feature type="transmembrane region" description="Helical" evidence="9">
    <location>
        <begin position="67"/>
        <end position="90"/>
    </location>
</feature>
<evidence type="ECO:0000313" key="11">
    <source>
        <dbReference type="Proteomes" id="UP000316621"/>
    </source>
</evidence>
<dbReference type="GO" id="GO:0005886">
    <property type="term" value="C:plasma membrane"/>
    <property type="evidence" value="ECO:0007669"/>
    <property type="project" value="UniProtKB-SubCell"/>
</dbReference>
<keyword evidence="4 9" id="KW-0762">Sugar transport</keyword>
<comment type="subcellular location">
    <subcellularLocation>
        <location evidence="9">Cell membrane</location>
        <topology evidence="9">Multi-pass membrane protein</topology>
    </subcellularLocation>
    <subcellularLocation>
        <location evidence="1">Endomembrane system</location>
        <topology evidence="1">Multi-pass membrane protein</topology>
    </subcellularLocation>
</comment>
<evidence type="ECO:0000313" key="10">
    <source>
        <dbReference type="EMBL" id="RZC53090.1"/>
    </source>
</evidence>
<evidence type="ECO:0000256" key="2">
    <source>
        <dbReference type="ARBA" id="ARBA00007809"/>
    </source>
</evidence>
<feature type="transmembrane region" description="Helical" evidence="9">
    <location>
        <begin position="161"/>
        <end position="183"/>
    </location>
</feature>
<evidence type="ECO:0000256" key="6">
    <source>
        <dbReference type="ARBA" id="ARBA00022737"/>
    </source>
</evidence>
<comment type="similarity">
    <text evidence="2 9">Belongs to the SWEET sugar transporter family.</text>
</comment>
<evidence type="ECO:0000256" key="8">
    <source>
        <dbReference type="ARBA" id="ARBA00023136"/>
    </source>
</evidence>
<dbReference type="InterPro" id="IPR004316">
    <property type="entry name" value="SWEET_rpt"/>
</dbReference>